<evidence type="ECO:0000256" key="1">
    <source>
        <dbReference type="ARBA" id="ARBA00000441"/>
    </source>
</evidence>
<gene>
    <name evidence="10" type="ORF">SCF082_LOCUS49281</name>
</gene>
<evidence type="ECO:0000256" key="4">
    <source>
        <dbReference type="ARBA" id="ARBA00005812"/>
    </source>
</evidence>
<dbReference type="NCBIfam" id="TIGR01520">
    <property type="entry name" value="FruBisAldo_II_A"/>
    <property type="match status" value="1"/>
</dbReference>
<dbReference type="EMBL" id="CAXAMM010042607">
    <property type="protein sequence ID" value="CAK9105756.1"/>
    <property type="molecule type" value="Genomic_DNA"/>
</dbReference>
<keyword evidence="7" id="KW-0862">Zinc</keyword>
<comment type="catalytic activity">
    <reaction evidence="1">
        <text>beta-D-fructose 1,6-bisphosphate = D-glyceraldehyde 3-phosphate + dihydroxyacetone phosphate</text>
        <dbReference type="Rhea" id="RHEA:14729"/>
        <dbReference type="ChEBI" id="CHEBI:32966"/>
        <dbReference type="ChEBI" id="CHEBI:57642"/>
        <dbReference type="ChEBI" id="CHEBI:59776"/>
        <dbReference type="EC" id="4.1.2.13"/>
    </reaction>
</comment>
<keyword evidence="11" id="KW-1185">Reference proteome</keyword>
<dbReference type="NCBIfam" id="NF006628">
    <property type="entry name" value="PRK09197.1"/>
    <property type="match status" value="1"/>
</dbReference>
<evidence type="ECO:0000256" key="2">
    <source>
        <dbReference type="ARBA" id="ARBA00001947"/>
    </source>
</evidence>
<sequence length="468" mass="50957">MAMSAVAFTNVAVTPTAQAPKALAARTTQPGQGDEARQGPTLMKLSSGLALGALACRRSMRTSRKAQAIDEKRFPVLSRSEAPLGVFPKMPKTVHPGVVTGQALKDLLNHAKENGYAIPAVNCVSSSSINACIEAARKMDAPIMIQFSAGGAQFYAGKGLDNTQFHAAIAGAVSGAYHVRAVAEQYGVPVILHTDHCAKKLLPWFDGLMEANERFFEQQGEPLFSSHMLDLSEEPLEENIEICVKYLERMAKFNCGLEMELGITGGEEDGVNNEDANPEDLYSKPEEILQVYDALSKVDNGFFTVAAAFGNVHGVYQPGNVRLEPKILDRAQKYIAEKVGMEEGSKPVSFVFHGGSGSDLKDIREAVGYGVIKMNIDTDTQWSYWSGIKDFETKYHDYLQTQIGNPDGEDKPNKKYYDPRACIRSAEESTVQRMEQCFEDLRCVNVLGLGPPAPPSNVMGPRRGGLPA</sequence>
<evidence type="ECO:0000313" key="10">
    <source>
        <dbReference type="EMBL" id="CAK9105756.1"/>
    </source>
</evidence>
<evidence type="ECO:0000256" key="3">
    <source>
        <dbReference type="ARBA" id="ARBA00004714"/>
    </source>
</evidence>
<evidence type="ECO:0000313" key="11">
    <source>
        <dbReference type="Proteomes" id="UP001642464"/>
    </source>
</evidence>
<dbReference type="EC" id="4.1.2.13" evidence="5"/>
<comment type="caution">
    <text evidence="10">The sequence shown here is derived from an EMBL/GenBank/DDBJ whole genome shotgun (WGS) entry which is preliminary data.</text>
</comment>
<name>A0ABP0S089_9DINO</name>
<dbReference type="InterPro" id="IPR006411">
    <property type="entry name" value="Fruct_bisP_bact"/>
</dbReference>
<dbReference type="Pfam" id="PF01116">
    <property type="entry name" value="F_bP_aldolase"/>
    <property type="match status" value="1"/>
</dbReference>
<evidence type="ECO:0000256" key="5">
    <source>
        <dbReference type="ARBA" id="ARBA00013068"/>
    </source>
</evidence>
<dbReference type="Proteomes" id="UP001642464">
    <property type="component" value="Unassembled WGS sequence"/>
</dbReference>
<comment type="similarity">
    <text evidence="4">Belongs to the class II fructose-bisphosphate aldolase family.</text>
</comment>
<dbReference type="NCBIfam" id="TIGR00167">
    <property type="entry name" value="cbbA"/>
    <property type="match status" value="1"/>
</dbReference>
<dbReference type="CDD" id="cd00946">
    <property type="entry name" value="FBP_aldolase_IIA"/>
    <property type="match status" value="1"/>
</dbReference>
<dbReference type="InterPro" id="IPR000771">
    <property type="entry name" value="FBA_II"/>
</dbReference>
<dbReference type="SUPFAM" id="SSF51569">
    <property type="entry name" value="Aldolase"/>
    <property type="match status" value="1"/>
</dbReference>
<accession>A0ABP0S089</accession>
<dbReference type="PROSITE" id="PS00806">
    <property type="entry name" value="ALDOLASE_CLASS_II_2"/>
    <property type="match status" value="1"/>
</dbReference>
<comment type="pathway">
    <text evidence="3">Carbohydrate degradation; glycolysis; D-glyceraldehyde 3-phosphate and glycerone phosphate from D-glucose: step 4/4.</text>
</comment>
<protein>
    <recommendedName>
        <fullName evidence="5">fructose-bisphosphate aldolase</fullName>
        <ecNumber evidence="5">4.1.2.13</ecNumber>
    </recommendedName>
</protein>
<reference evidence="10 11" key="1">
    <citation type="submission" date="2024-02" db="EMBL/GenBank/DDBJ databases">
        <authorList>
            <person name="Chen Y."/>
            <person name="Shah S."/>
            <person name="Dougan E. K."/>
            <person name="Thang M."/>
            <person name="Chan C."/>
        </authorList>
    </citation>
    <scope>NUCLEOTIDE SEQUENCE [LARGE SCALE GENOMIC DNA]</scope>
</reference>
<evidence type="ECO:0000256" key="6">
    <source>
        <dbReference type="ARBA" id="ARBA00022723"/>
    </source>
</evidence>
<evidence type="ECO:0000256" key="7">
    <source>
        <dbReference type="ARBA" id="ARBA00022833"/>
    </source>
</evidence>
<evidence type="ECO:0000256" key="8">
    <source>
        <dbReference type="ARBA" id="ARBA00023152"/>
    </source>
</evidence>
<keyword evidence="6" id="KW-0479">Metal-binding</keyword>
<proteinExistence type="inferred from homology"/>
<keyword evidence="9" id="KW-0456">Lyase</keyword>
<dbReference type="Gene3D" id="3.20.20.70">
    <property type="entry name" value="Aldolase class I"/>
    <property type="match status" value="1"/>
</dbReference>
<organism evidence="10 11">
    <name type="scientific">Durusdinium trenchii</name>
    <dbReference type="NCBI Taxonomy" id="1381693"/>
    <lineage>
        <taxon>Eukaryota</taxon>
        <taxon>Sar</taxon>
        <taxon>Alveolata</taxon>
        <taxon>Dinophyceae</taxon>
        <taxon>Suessiales</taxon>
        <taxon>Symbiodiniaceae</taxon>
        <taxon>Durusdinium</taxon>
    </lineage>
</organism>
<keyword evidence="8" id="KW-0324">Glycolysis</keyword>
<dbReference type="PROSITE" id="PS00602">
    <property type="entry name" value="ALDOLASE_CLASS_II_1"/>
    <property type="match status" value="1"/>
</dbReference>
<dbReference type="InterPro" id="IPR013785">
    <property type="entry name" value="Aldolase_TIM"/>
</dbReference>
<evidence type="ECO:0000256" key="9">
    <source>
        <dbReference type="ARBA" id="ARBA00023239"/>
    </source>
</evidence>
<comment type="cofactor">
    <cofactor evidence="2">
        <name>Zn(2+)</name>
        <dbReference type="ChEBI" id="CHEBI:29105"/>
    </cofactor>
</comment>
<dbReference type="PANTHER" id="PTHR30559">
    <property type="entry name" value="FRUCTOSE-BISPHOSPHATE ALDOLASE CLASS 2"/>
    <property type="match status" value="1"/>
</dbReference>
<dbReference type="PANTHER" id="PTHR30559:SF0">
    <property type="entry name" value="FRUCTOSE-BISPHOSPHATE ALDOLASE"/>
    <property type="match status" value="1"/>
</dbReference>